<comment type="similarity">
    <text evidence="2 8">Belongs to the Mediator complex subunit 17 family.</text>
</comment>
<protein>
    <recommendedName>
        <fullName evidence="3 8">Mediator of RNA polymerase II transcription subunit 17</fullName>
    </recommendedName>
    <alternativeName>
        <fullName evidence="7 8">Mediator complex subunit 17</fullName>
    </alternativeName>
</protein>
<gene>
    <name evidence="8" type="primary">MED17</name>
    <name evidence="10" type="ORF">EC973_005710</name>
</gene>
<evidence type="ECO:0000256" key="4">
    <source>
        <dbReference type="ARBA" id="ARBA00023015"/>
    </source>
</evidence>
<dbReference type="EMBL" id="JABAYA010000033">
    <property type="protein sequence ID" value="KAF7728673.1"/>
    <property type="molecule type" value="Genomic_DNA"/>
</dbReference>
<evidence type="ECO:0000256" key="2">
    <source>
        <dbReference type="ARBA" id="ARBA00005635"/>
    </source>
</evidence>
<dbReference type="GO" id="GO:0070847">
    <property type="term" value="C:core mediator complex"/>
    <property type="evidence" value="ECO:0007669"/>
    <property type="project" value="TreeGrafter"/>
</dbReference>
<keyword evidence="6 8" id="KW-0539">Nucleus</keyword>
<comment type="subcellular location">
    <subcellularLocation>
        <location evidence="1 8">Nucleus</location>
    </subcellularLocation>
</comment>
<evidence type="ECO:0000313" key="10">
    <source>
        <dbReference type="EMBL" id="KAF7728673.1"/>
    </source>
</evidence>
<sequence length="543" mass="60110">MQPLADRLMQTVDRIWTERGDWKDISESTLERSITQKERQQNGDTSSAKDQSKVDESASVHSQAPVAPGFDMIKLRESVVNKLFYAKSEIDVALDVVTILATQNKLGSGSKDLVIRPGSLNTTYVSKPKPTAKAQLESAQLTLGLKRQQQKAASDFLKTSATSLRKIVDEEQAFWEEALELRRNNWLMQSSGTSAGAGNPAAFLVQYGFTDVGSNFNEISFGEMTRPQTTDNQDDKTWPKMHLSLPHSIPRHIVVKLTKSSLSQLDQDLDTCSEDILGMAGDQPDNTPQSASKDTMILSTATESTNDIQRQLIRAQATVFDAELFAAVLSEAQALRSNVRIADDQVTVAIDGQVDLSIQKIQEKLEESYSSPTADVASTQRISAQAICLALRLLLIQRHRLNIWKSRARILSSNRKARRLLEAALPATVSNTHGLQASSTSKRLQQVGVSSKTPLHQQHPQESLCEIPVLSPILTMSRFWILFDRVRQVVYEIIDPLCGESGLDIAVHYKTMQQNLQKTGDFCDTYPSIGDLAISLTITLMKG</sequence>
<dbReference type="PANTHER" id="PTHR13114:SF7">
    <property type="entry name" value="MEDIATOR OF RNA POLYMERASE II TRANSCRIPTION SUBUNIT 17"/>
    <property type="match status" value="1"/>
</dbReference>
<dbReference type="GO" id="GO:0003712">
    <property type="term" value="F:transcription coregulator activity"/>
    <property type="evidence" value="ECO:0007669"/>
    <property type="project" value="InterPro"/>
</dbReference>
<keyword evidence="8" id="KW-0010">Activator</keyword>
<feature type="compositionally biased region" description="Basic and acidic residues" evidence="9">
    <location>
        <begin position="27"/>
        <end position="41"/>
    </location>
</feature>
<evidence type="ECO:0000256" key="6">
    <source>
        <dbReference type="ARBA" id="ARBA00023242"/>
    </source>
</evidence>
<organism evidence="10 11">
    <name type="scientific">Apophysomyces ossiformis</name>
    <dbReference type="NCBI Taxonomy" id="679940"/>
    <lineage>
        <taxon>Eukaryota</taxon>
        <taxon>Fungi</taxon>
        <taxon>Fungi incertae sedis</taxon>
        <taxon>Mucoromycota</taxon>
        <taxon>Mucoromycotina</taxon>
        <taxon>Mucoromycetes</taxon>
        <taxon>Mucorales</taxon>
        <taxon>Mucorineae</taxon>
        <taxon>Mucoraceae</taxon>
        <taxon>Apophysomyces</taxon>
    </lineage>
</organism>
<keyword evidence="11" id="KW-1185">Reference proteome</keyword>
<reference evidence="10" key="1">
    <citation type="submission" date="2020-01" db="EMBL/GenBank/DDBJ databases">
        <title>Genome Sequencing of Three Apophysomyces-Like Fungal Strains Confirms a Novel Fungal Genus in the Mucoromycota with divergent Burkholderia-like Endosymbiotic Bacteria.</title>
        <authorList>
            <person name="Stajich J.E."/>
            <person name="Macias A.M."/>
            <person name="Carter-House D."/>
            <person name="Lovett B."/>
            <person name="Kasson L.R."/>
            <person name="Berry K."/>
            <person name="Grigoriev I."/>
            <person name="Chang Y."/>
            <person name="Spatafora J."/>
            <person name="Kasson M.T."/>
        </authorList>
    </citation>
    <scope>NUCLEOTIDE SEQUENCE</scope>
    <source>
        <strain evidence="10">NRRL A-21654</strain>
    </source>
</reference>
<name>A0A8H7BP68_9FUNG</name>
<evidence type="ECO:0000256" key="3">
    <source>
        <dbReference type="ARBA" id="ARBA00019610"/>
    </source>
</evidence>
<evidence type="ECO:0000256" key="9">
    <source>
        <dbReference type="SAM" id="MobiDB-lite"/>
    </source>
</evidence>
<proteinExistence type="inferred from homology"/>
<comment type="caution">
    <text evidence="10">The sequence shown here is derived from an EMBL/GenBank/DDBJ whole genome shotgun (WGS) entry which is preliminary data.</text>
</comment>
<dbReference type="GO" id="GO:0006357">
    <property type="term" value="P:regulation of transcription by RNA polymerase II"/>
    <property type="evidence" value="ECO:0007669"/>
    <property type="project" value="InterPro"/>
</dbReference>
<accession>A0A8H7BP68</accession>
<dbReference type="Proteomes" id="UP000605846">
    <property type="component" value="Unassembled WGS sequence"/>
</dbReference>
<comment type="function">
    <text evidence="8">Component of the Mediator complex, a coactivator involved in the regulated transcription of nearly all RNA polymerase II-dependent genes. Mediator functions as a bridge to convey information from gene-specific regulatory proteins to the basal RNA polymerase II transcription machinery. Mediator is recruited to promoters by direct interactions with regulatory proteins and serves as a scaffold for the assembly of a functional preinitiation complex with RNA polymerase II and the general transcription factors.</text>
</comment>
<evidence type="ECO:0000256" key="8">
    <source>
        <dbReference type="RuleBase" id="RU364140"/>
    </source>
</evidence>
<dbReference type="OrthoDB" id="10251234at2759"/>
<dbReference type="InterPro" id="IPR019313">
    <property type="entry name" value="Mediator_Med17"/>
</dbReference>
<dbReference type="GO" id="GO:0016592">
    <property type="term" value="C:mediator complex"/>
    <property type="evidence" value="ECO:0007669"/>
    <property type="project" value="InterPro"/>
</dbReference>
<evidence type="ECO:0000256" key="5">
    <source>
        <dbReference type="ARBA" id="ARBA00023163"/>
    </source>
</evidence>
<evidence type="ECO:0000256" key="7">
    <source>
        <dbReference type="ARBA" id="ARBA00032014"/>
    </source>
</evidence>
<dbReference type="AlphaFoldDB" id="A0A8H7BP68"/>
<keyword evidence="5 8" id="KW-0804">Transcription</keyword>
<evidence type="ECO:0000313" key="11">
    <source>
        <dbReference type="Proteomes" id="UP000605846"/>
    </source>
</evidence>
<dbReference type="Pfam" id="PF10156">
    <property type="entry name" value="Med17"/>
    <property type="match status" value="1"/>
</dbReference>
<keyword evidence="4 8" id="KW-0805">Transcription regulation</keyword>
<evidence type="ECO:0000256" key="1">
    <source>
        <dbReference type="ARBA" id="ARBA00004123"/>
    </source>
</evidence>
<feature type="region of interest" description="Disordered" evidence="9">
    <location>
        <begin position="27"/>
        <end position="62"/>
    </location>
</feature>
<comment type="subunit">
    <text evidence="8">Component of the Mediator complex.</text>
</comment>
<dbReference type="PANTHER" id="PTHR13114">
    <property type="entry name" value="MEDIATOR OF RNA POLYMERASE II TRANSCRIPTION SUBUNIT 17"/>
    <property type="match status" value="1"/>
</dbReference>